<protein>
    <submittedName>
        <fullName evidence="2">Alpha/beta hydrolase</fullName>
    </submittedName>
</protein>
<dbReference type="PANTHER" id="PTHR13136">
    <property type="entry name" value="TESTIS DEVELOPMENT PROTEIN PRTD"/>
    <property type="match status" value="1"/>
</dbReference>
<comment type="caution">
    <text evidence="2">The sequence shown here is derived from an EMBL/GenBank/DDBJ whole genome shotgun (WGS) entry which is preliminary data.</text>
</comment>
<dbReference type="InterPro" id="IPR000073">
    <property type="entry name" value="AB_hydrolase_1"/>
</dbReference>
<dbReference type="InterPro" id="IPR029058">
    <property type="entry name" value="AB_hydrolase_fold"/>
</dbReference>
<evidence type="ECO:0000313" key="2">
    <source>
        <dbReference type="EMBL" id="MFB9903072.1"/>
    </source>
</evidence>
<dbReference type="InterPro" id="IPR026555">
    <property type="entry name" value="NSL3/Tex30"/>
</dbReference>
<organism evidence="2 3">
    <name type="scientific">Allokutzneria oryzae</name>
    <dbReference type="NCBI Taxonomy" id="1378989"/>
    <lineage>
        <taxon>Bacteria</taxon>
        <taxon>Bacillati</taxon>
        <taxon>Actinomycetota</taxon>
        <taxon>Actinomycetes</taxon>
        <taxon>Pseudonocardiales</taxon>
        <taxon>Pseudonocardiaceae</taxon>
        <taxon>Allokutzneria</taxon>
    </lineage>
</organism>
<dbReference type="Proteomes" id="UP001589693">
    <property type="component" value="Unassembled WGS sequence"/>
</dbReference>
<dbReference type="EMBL" id="JBHLZU010000002">
    <property type="protein sequence ID" value="MFB9903072.1"/>
    <property type="molecule type" value="Genomic_DNA"/>
</dbReference>
<proteinExistence type="predicted"/>
<dbReference type="SUPFAM" id="SSF53474">
    <property type="entry name" value="alpha/beta-Hydrolases"/>
    <property type="match status" value="1"/>
</dbReference>
<feature type="domain" description="AB hydrolase-1" evidence="1">
    <location>
        <begin position="31"/>
        <end position="216"/>
    </location>
</feature>
<keyword evidence="2" id="KW-0378">Hydrolase</keyword>
<dbReference type="GO" id="GO:0016787">
    <property type="term" value="F:hydrolase activity"/>
    <property type="evidence" value="ECO:0007669"/>
    <property type="project" value="UniProtKB-KW"/>
</dbReference>
<accession>A0ABV5ZQ99</accession>
<name>A0ABV5ZQ99_9PSEU</name>
<dbReference type="Pfam" id="PF12697">
    <property type="entry name" value="Abhydrolase_6"/>
    <property type="match status" value="1"/>
</dbReference>
<dbReference type="PANTHER" id="PTHR13136:SF11">
    <property type="entry name" value="TESTIS-EXPRESSED PROTEIN 30"/>
    <property type="match status" value="1"/>
</dbReference>
<gene>
    <name evidence="2" type="ORF">ACFFQA_03895</name>
</gene>
<sequence length="228" mass="25056">MEPGDGAWATAVVIVLHGGKVRSEQPVRRHNLSYRRMVPIARALHRAGRASGVAVWLVRFRVRGWNAPEHPAVADARWAVAEARRLHPGVPIVLVGHSMGGRTALHAGGEEGVRAVCLLAPWIEPGEPVAQLADRQVFIVHGTADRWTSPEQSFRYAERLRELPAEVARFELPGAGHFMLRRVEDWTGVTRRFVMGVLGVLPQDPQITDAMRAPASHGLRVALGGETR</sequence>
<reference evidence="2 3" key="1">
    <citation type="submission" date="2024-09" db="EMBL/GenBank/DDBJ databases">
        <authorList>
            <person name="Sun Q."/>
            <person name="Mori K."/>
        </authorList>
    </citation>
    <scope>NUCLEOTIDE SEQUENCE [LARGE SCALE GENOMIC DNA]</scope>
    <source>
        <strain evidence="2 3">TBRC 7907</strain>
    </source>
</reference>
<dbReference type="RefSeq" id="WP_377850167.1">
    <property type="nucleotide sequence ID" value="NZ_JBHLZU010000002.1"/>
</dbReference>
<evidence type="ECO:0000313" key="3">
    <source>
        <dbReference type="Proteomes" id="UP001589693"/>
    </source>
</evidence>
<dbReference type="Gene3D" id="3.40.50.1820">
    <property type="entry name" value="alpha/beta hydrolase"/>
    <property type="match status" value="1"/>
</dbReference>
<keyword evidence="3" id="KW-1185">Reference proteome</keyword>
<evidence type="ECO:0000259" key="1">
    <source>
        <dbReference type="Pfam" id="PF12697"/>
    </source>
</evidence>